<dbReference type="InParanoid" id="A0A1Y2ASU7"/>
<protein>
    <submittedName>
        <fullName evidence="2">Uncharacterized protein</fullName>
    </submittedName>
</protein>
<proteinExistence type="predicted"/>
<dbReference type="OrthoDB" id="5576752at2759"/>
<feature type="region of interest" description="Disordered" evidence="1">
    <location>
        <begin position="40"/>
        <end position="85"/>
    </location>
</feature>
<name>A0A1Y2ASU7_9TREE</name>
<gene>
    <name evidence="2" type="ORF">BCR39DRAFT_560940</name>
</gene>
<feature type="compositionally biased region" description="Basic and acidic residues" evidence="1">
    <location>
        <begin position="40"/>
        <end position="55"/>
    </location>
</feature>
<organism evidence="2 3">
    <name type="scientific">Naematelia encephala</name>
    <dbReference type="NCBI Taxonomy" id="71784"/>
    <lineage>
        <taxon>Eukaryota</taxon>
        <taxon>Fungi</taxon>
        <taxon>Dikarya</taxon>
        <taxon>Basidiomycota</taxon>
        <taxon>Agaricomycotina</taxon>
        <taxon>Tremellomycetes</taxon>
        <taxon>Tremellales</taxon>
        <taxon>Naemateliaceae</taxon>
        <taxon>Naematelia</taxon>
    </lineage>
</organism>
<evidence type="ECO:0000313" key="2">
    <source>
        <dbReference type="EMBL" id="ORY25622.1"/>
    </source>
</evidence>
<comment type="caution">
    <text evidence="2">The sequence shown here is derived from an EMBL/GenBank/DDBJ whole genome shotgun (WGS) entry which is preliminary data.</text>
</comment>
<reference evidence="2 3" key="1">
    <citation type="submission" date="2016-07" db="EMBL/GenBank/DDBJ databases">
        <title>Pervasive Adenine N6-methylation of Active Genes in Fungi.</title>
        <authorList>
            <consortium name="DOE Joint Genome Institute"/>
            <person name="Mondo S.J."/>
            <person name="Dannebaum R.O."/>
            <person name="Kuo R.C."/>
            <person name="Labutti K."/>
            <person name="Haridas S."/>
            <person name="Kuo A."/>
            <person name="Salamov A."/>
            <person name="Ahrendt S.R."/>
            <person name="Lipzen A."/>
            <person name="Sullivan W."/>
            <person name="Andreopoulos W.B."/>
            <person name="Clum A."/>
            <person name="Lindquist E."/>
            <person name="Daum C."/>
            <person name="Ramamoorthy G.K."/>
            <person name="Gryganskyi A."/>
            <person name="Culley D."/>
            <person name="Magnuson J.K."/>
            <person name="James T.Y."/>
            <person name="O'Malley M.A."/>
            <person name="Stajich J.E."/>
            <person name="Spatafora J.W."/>
            <person name="Visel A."/>
            <person name="Grigoriev I.V."/>
        </authorList>
    </citation>
    <scope>NUCLEOTIDE SEQUENCE [LARGE SCALE GENOMIC DNA]</scope>
    <source>
        <strain evidence="2 3">68-887.2</strain>
    </source>
</reference>
<evidence type="ECO:0000313" key="3">
    <source>
        <dbReference type="Proteomes" id="UP000193986"/>
    </source>
</evidence>
<sequence>MSGQILWGKWALFSTATVTPTEEQLYDRLAPDLKRKVDELRRQREASSPLKERLTDPNSQDQIVWADSLGNNNTNKLPPGTSRRV</sequence>
<accession>A0A1Y2ASU7</accession>
<keyword evidence="3" id="KW-1185">Reference proteome</keyword>
<dbReference type="Proteomes" id="UP000193986">
    <property type="component" value="Unassembled WGS sequence"/>
</dbReference>
<dbReference type="STRING" id="71784.A0A1Y2ASU7"/>
<evidence type="ECO:0000256" key="1">
    <source>
        <dbReference type="SAM" id="MobiDB-lite"/>
    </source>
</evidence>
<dbReference type="AlphaFoldDB" id="A0A1Y2ASU7"/>
<dbReference type="EMBL" id="MCFC01000055">
    <property type="protein sequence ID" value="ORY25622.1"/>
    <property type="molecule type" value="Genomic_DNA"/>
</dbReference>